<evidence type="ECO:0000256" key="4">
    <source>
        <dbReference type="PROSITE-ProRule" id="PRU00047"/>
    </source>
</evidence>
<keyword evidence="1" id="KW-0479">Metal-binding</keyword>
<evidence type="ECO:0000256" key="5">
    <source>
        <dbReference type="SAM" id="MobiDB-lite"/>
    </source>
</evidence>
<dbReference type="Pfam" id="PF03101">
    <property type="entry name" value="FAR1"/>
    <property type="match status" value="1"/>
</dbReference>
<protein>
    <submittedName>
        <fullName evidence="8">Uncharacterized protein</fullName>
    </submittedName>
</protein>
<dbReference type="InterPro" id="IPR004330">
    <property type="entry name" value="FAR1_DNA_bnd_dom"/>
</dbReference>
<dbReference type="InterPro" id="IPR001878">
    <property type="entry name" value="Znf_CCHC"/>
</dbReference>
<dbReference type="Pfam" id="PF10551">
    <property type="entry name" value="MULE"/>
    <property type="match status" value="1"/>
</dbReference>
<accession>A0A444WQN1</accession>
<dbReference type="AlphaFoldDB" id="A0A444WQN1"/>
<dbReference type="InterPro" id="IPR007527">
    <property type="entry name" value="Znf_SWIM"/>
</dbReference>
<dbReference type="PANTHER" id="PTHR47718:SF15">
    <property type="entry name" value="PROTEIN FAR1-RELATED SEQUENCE 5-LIKE"/>
    <property type="match status" value="1"/>
</dbReference>
<sequence>MDFNGIFGAELEDSDDNSSDGDRGCYYASDEEGDEDEGGERCVGEEGDPTGCREDENGNFSGGASHAGDDGKSRPVVAEDFMGREFVGEEDAYLAYKEFARMRGFGVRKGDVGRVDGVLVRRDFFCHRQGTRHAKHYDRPERVREERLESRTDCKAKLKIFYDVQRSVWKVRTIFDEHNHELAPAMFSHLLPSHRSMSNGDKAQVDSMKQFGIPTAKIMAYMAGQSGGYGMLRFTKRDLYNYIHGQRLARISDGDAVATISYLEGKANADMTTVARYTRTADDRLGSLFWVDGEMMSDYQLFGDVMAFDSTYRSNKYKKPLVVFSGSNHHKQTTIFGFALLEDEEVRTYRWLLLNLVDVMGEKTPCVVVTDGDKAMRAAIAEVFPAARHRLCGWHLEKNCVQRVKDTEFRKVFKKAMYANFEVEDFEEYWKTAVESLGLQNNSWVQQTYEVKESWATAYLRGTFCAGYRTTSRCEGINAYIKGFLKSTDSILELVHSLDRVVKVYRNNEVTVQFYSTYYSPVLTTGLDSIELFASKLYTRAVFREVKKQIKGVATLLFRGRDSISTTVVYKFSRMGAPGRIHKVLFDPDDKKIQCDCSMWNSEGIPCSHIFCVMKYEGLEQIPDSLILRRWCKDAKDSRRMPVTMRPGDEGRMLRYAALSSATSLVARLGSDEREDFEFAKESIASLIDKLRHRVYERAGGQPGMSGWKAMKDPVVARTKGAPKRKKEFDQCSQPDVRGKRRCCTKCGTPGHTKRTCSGYCARGVSGIGNGVSPTDGNGSHDGSAAASASLPTELGHAYEDQTSAHGEAGLNNVSSSAANTSSMVSRRGSPCWRPPFCGGGSGGNFFLGGQHIHQFYASQPCSGHQSDPPPHEGHGSMSTPMRAMNEDLFERWLLQVRGSPEMYSNILSLDVLAARTCPLNHVPFHVEQNVMGRRSSSNMQGGFPTRGT</sequence>
<reference evidence="8 9" key="1">
    <citation type="submission" date="2019-01" db="EMBL/GenBank/DDBJ databases">
        <title>Sequencing of cultivated peanut Arachis hypogaea provides insights into genome evolution and oil improvement.</title>
        <authorList>
            <person name="Chen X."/>
        </authorList>
    </citation>
    <scope>NUCLEOTIDE SEQUENCE [LARGE SCALE GENOMIC DNA]</scope>
    <source>
        <strain evidence="9">cv. Fuhuasheng</strain>
        <tissue evidence="8">Leaves</tissue>
    </source>
</reference>
<proteinExistence type="predicted"/>
<dbReference type="InterPro" id="IPR018289">
    <property type="entry name" value="MULE_transposase_dom"/>
</dbReference>
<dbReference type="EMBL" id="SDMP01000021">
    <property type="protein sequence ID" value="RYQ79723.1"/>
    <property type="molecule type" value="Genomic_DNA"/>
</dbReference>
<evidence type="ECO:0000256" key="1">
    <source>
        <dbReference type="ARBA" id="ARBA00022723"/>
    </source>
</evidence>
<feature type="domain" description="CCHC-type" evidence="6">
    <location>
        <begin position="744"/>
        <end position="757"/>
    </location>
</feature>
<keyword evidence="9" id="KW-1185">Reference proteome</keyword>
<dbReference type="GO" id="GO:0003676">
    <property type="term" value="F:nucleic acid binding"/>
    <property type="evidence" value="ECO:0007669"/>
    <property type="project" value="InterPro"/>
</dbReference>
<dbReference type="Proteomes" id="UP000289738">
    <property type="component" value="Unassembled WGS sequence"/>
</dbReference>
<dbReference type="PROSITE" id="PS50966">
    <property type="entry name" value="ZF_SWIM"/>
    <property type="match status" value="1"/>
</dbReference>
<comment type="caution">
    <text evidence="8">The sequence shown here is derived from an EMBL/GenBank/DDBJ whole genome shotgun (WGS) entry which is preliminary data.</text>
</comment>
<evidence type="ECO:0000256" key="3">
    <source>
        <dbReference type="ARBA" id="ARBA00022833"/>
    </source>
</evidence>
<feature type="domain" description="SWIM-type" evidence="7">
    <location>
        <begin position="582"/>
        <end position="618"/>
    </location>
</feature>
<gene>
    <name evidence="8" type="ORF">Ahy_Scaffold1g106590</name>
</gene>
<keyword evidence="2 4" id="KW-0863">Zinc-finger</keyword>
<evidence type="ECO:0000256" key="2">
    <source>
        <dbReference type="ARBA" id="ARBA00022771"/>
    </source>
</evidence>
<dbReference type="PANTHER" id="PTHR47718">
    <property type="entry name" value="OS01G0519700 PROTEIN"/>
    <property type="match status" value="1"/>
</dbReference>
<evidence type="ECO:0000259" key="6">
    <source>
        <dbReference type="PROSITE" id="PS50158"/>
    </source>
</evidence>
<dbReference type="SMART" id="SM00575">
    <property type="entry name" value="ZnF_PMZ"/>
    <property type="match status" value="1"/>
</dbReference>
<evidence type="ECO:0000259" key="7">
    <source>
        <dbReference type="PROSITE" id="PS50966"/>
    </source>
</evidence>
<feature type="region of interest" description="Disordered" evidence="5">
    <location>
        <begin position="1"/>
        <end position="73"/>
    </location>
</feature>
<organism evidence="8 9">
    <name type="scientific">Arachis hypogaea</name>
    <name type="common">Peanut</name>
    <dbReference type="NCBI Taxonomy" id="3818"/>
    <lineage>
        <taxon>Eukaryota</taxon>
        <taxon>Viridiplantae</taxon>
        <taxon>Streptophyta</taxon>
        <taxon>Embryophyta</taxon>
        <taxon>Tracheophyta</taxon>
        <taxon>Spermatophyta</taxon>
        <taxon>Magnoliopsida</taxon>
        <taxon>eudicotyledons</taxon>
        <taxon>Gunneridae</taxon>
        <taxon>Pentapetalae</taxon>
        <taxon>rosids</taxon>
        <taxon>fabids</taxon>
        <taxon>Fabales</taxon>
        <taxon>Fabaceae</taxon>
        <taxon>Papilionoideae</taxon>
        <taxon>50 kb inversion clade</taxon>
        <taxon>dalbergioids sensu lato</taxon>
        <taxon>Dalbergieae</taxon>
        <taxon>Pterocarpus clade</taxon>
        <taxon>Arachis</taxon>
    </lineage>
</organism>
<dbReference type="GO" id="GO:0008270">
    <property type="term" value="F:zinc ion binding"/>
    <property type="evidence" value="ECO:0007669"/>
    <property type="project" value="UniProtKB-KW"/>
</dbReference>
<dbReference type="PROSITE" id="PS50158">
    <property type="entry name" value="ZF_CCHC"/>
    <property type="match status" value="1"/>
</dbReference>
<evidence type="ECO:0000313" key="9">
    <source>
        <dbReference type="Proteomes" id="UP000289738"/>
    </source>
</evidence>
<keyword evidence="3" id="KW-0862">Zinc</keyword>
<dbReference type="STRING" id="3818.A0A444WQN1"/>
<dbReference type="InterPro" id="IPR006564">
    <property type="entry name" value="Znf_PMZ"/>
</dbReference>
<dbReference type="Pfam" id="PF04434">
    <property type="entry name" value="SWIM"/>
    <property type="match status" value="1"/>
</dbReference>
<feature type="compositionally biased region" description="Acidic residues" evidence="5">
    <location>
        <begin position="10"/>
        <end position="19"/>
    </location>
</feature>
<evidence type="ECO:0000313" key="8">
    <source>
        <dbReference type="EMBL" id="RYQ79723.1"/>
    </source>
</evidence>
<feature type="compositionally biased region" description="Acidic residues" evidence="5">
    <location>
        <begin position="29"/>
        <end position="38"/>
    </location>
</feature>
<name>A0A444WQN1_ARAHY</name>